<dbReference type="GeneID" id="87895946"/>
<feature type="domain" description="Alpha/beta hydrolase fold-3" evidence="2">
    <location>
        <begin position="102"/>
        <end position="317"/>
    </location>
</feature>
<dbReference type="EMBL" id="JAFFGZ010000004">
    <property type="protein sequence ID" value="KAK4646084.1"/>
    <property type="molecule type" value="Genomic_DNA"/>
</dbReference>
<organism evidence="3 4">
    <name type="scientific">Podospora bellae-mahoneyi</name>
    <dbReference type="NCBI Taxonomy" id="2093777"/>
    <lineage>
        <taxon>Eukaryota</taxon>
        <taxon>Fungi</taxon>
        <taxon>Dikarya</taxon>
        <taxon>Ascomycota</taxon>
        <taxon>Pezizomycotina</taxon>
        <taxon>Sordariomycetes</taxon>
        <taxon>Sordariomycetidae</taxon>
        <taxon>Sordariales</taxon>
        <taxon>Podosporaceae</taxon>
        <taxon>Podospora</taxon>
    </lineage>
</organism>
<dbReference type="Gene3D" id="3.40.50.1820">
    <property type="entry name" value="alpha/beta hydrolase"/>
    <property type="match status" value="1"/>
</dbReference>
<evidence type="ECO:0000256" key="1">
    <source>
        <dbReference type="ARBA" id="ARBA00022801"/>
    </source>
</evidence>
<evidence type="ECO:0000313" key="4">
    <source>
        <dbReference type="Proteomes" id="UP001322138"/>
    </source>
</evidence>
<evidence type="ECO:0000313" key="3">
    <source>
        <dbReference type="EMBL" id="KAK4646084.1"/>
    </source>
</evidence>
<dbReference type="RefSeq" id="XP_062735060.1">
    <property type="nucleotide sequence ID" value="XM_062876464.1"/>
</dbReference>
<dbReference type="InterPro" id="IPR013094">
    <property type="entry name" value="AB_hydrolase_3"/>
</dbReference>
<dbReference type="InterPro" id="IPR029058">
    <property type="entry name" value="AB_hydrolase_fold"/>
</dbReference>
<keyword evidence="4" id="KW-1185">Reference proteome</keyword>
<dbReference type="InterPro" id="IPR050300">
    <property type="entry name" value="GDXG_lipolytic_enzyme"/>
</dbReference>
<sequence length="343" mass="37570">MTMPLTSDITIDASKFSLENVSEETIGVNNFIERATSSGPTWQEVGPVKCREMRENGKTGFAAPVYLPAAKDVVVSSRDAGRDIALRVYTPDNGQPSKGLFLHIHGGGFVLGTHQHQDGKLREYANTFQLTALSVDYRLAPENPWPAQVHDCIDVAEYLVDKGEHIFGARLLFISGESAGGNLAATTAFHLLRARPNHKIAGLILPYGWFDVTQNLPMVTTFERQLLVNNAKMLGFAMAYAPNTTIEERRNPQISPIYDDMRGLAKGAPGGKLPPALFLCGTEDPLLDDTLLMAMKWMITGSEAIVKIYPGACHAFTAVPGFKAAEEAWEATVEFMREKMKGI</sequence>
<evidence type="ECO:0000259" key="2">
    <source>
        <dbReference type="Pfam" id="PF07859"/>
    </source>
</evidence>
<dbReference type="SUPFAM" id="SSF53474">
    <property type="entry name" value="alpha/beta-Hydrolases"/>
    <property type="match status" value="1"/>
</dbReference>
<gene>
    <name evidence="3" type="ORF">QC761_207210</name>
</gene>
<dbReference type="Proteomes" id="UP001322138">
    <property type="component" value="Unassembled WGS sequence"/>
</dbReference>
<dbReference type="PANTHER" id="PTHR48081">
    <property type="entry name" value="AB HYDROLASE SUPERFAMILY PROTEIN C4A8.06C"/>
    <property type="match status" value="1"/>
</dbReference>
<dbReference type="PANTHER" id="PTHR48081:SF8">
    <property type="entry name" value="ALPHA_BETA HYDROLASE FOLD-3 DOMAIN-CONTAINING PROTEIN-RELATED"/>
    <property type="match status" value="1"/>
</dbReference>
<comment type="caution">
    <text evidence="3">The sequence shown here is derived from an EMBL/GenBank/DDBJ whole genome shotgun (WGS) entry which is preliminary data.</text>
</comment>
<dbReference type="Pfam" id="PF07859">
    <property type="entry name" value="Abhydrolase_3"/>
    <property type="match status" value="1"/>
</dbReference>
<reference evidence="3 4" key="1">
    <citation type="journal article" date="2023" name="bioRxiv">
        <title>High-quality genome assemblies of four members of thePodospora anserinaspecies complex.</title>
        <authorList>
            <person name="Ament-Velasquez S.L."/>
            <person name="Vogan A.A."/>
            <person name="Wallerman O."/>
            <person name="Hartmann F."/>
            <person name="Gautier V."/>
            <person name="Silar P."/>
            <person name="Giraud T."/>
            <person name="Johannesson H."/>
        </authorList>
    </citation>
    <scope>NUCLEOTIDE SEQUENCE [LARGE SCALE GENOMIC DNA]</scope>
    <source>
        <strain evidence="3 4">CBS 112042</strain>
    </source>
</reference>
<name>A0ABR0FQC1_9PEZI</name>
<protein>
    <recommendedName>
        <fullName evidence="2">Alpha/beta hydrolase fold-3 domain-containing protein</fullName>
    </recommendedName>
</protein>
<proteinExistence type="predicted"/>
<accession>A0ABR0FQC1</accession>
<keyword evidence="1" id="KW-0378">Hydrolase</keyword>